<feature type="binding site" evidence="13">
    <location>
        <position position="50"/>
    </location>
    <ligand>
        <name>NADPH</name>
        <dbReference type="ChEBI" id="CHEBI:57783"/>
    </ligand>
</feature>
<gene>
    <name evidence="13" type="primary">gpsA</name>
    <name evidence="20" type="ORF">Dace_1481</name>
</gene>
<evidence type="ECO:0000256" key="9">
    <source>
        <dbReference type="ARBA" id="ARBA00052716"/>
    </source>
</evidence>
<evidence type="ECO:0000313" key="20">
    <source>
        <dbReference type="EMBL" id="EAT15619.1"/>
    </source>
</evidence>
<dbReference type="Gene3D" id="3.40.50.720">
    <property type="entry name" value="NAD(P)-binding Rossmann-like Domain"/>
    <property type="match status" value="1"/>
</dbReference>
<dbReference type="InterPro" id="IPR011128">
    <property type="entry name" value="G3P_DH_NAD-dep_N"/>
</dbReference>
<dbReference type="Pfam" id="PF07479">
    <property type="entry name" value="NAD_Gly3P_dh_C"/>
    <property type="match status" value="1"/>
</dbReference>
<comment type="caution">
    <text evidence="20">The sequence shown here is derived from an EMBL/GenBank/DDBJ whole genome shotgun (WGS) entry which is preliminary data.</text>
</comment>
<feature type="binding site" evidence="13">
    <location>
        <position position="106"/>
    </location>
    <ligand>
        <name>NADPH</name>
        <dbReference type="ChEBI" id="CHEBI:57783"/>
    </ligand>
</feature>
<dbReference type="Gene3D" id="1.10.1040.10">
    <property type="entry name" value="N-(1-d-carboxylethyl)-l-norvaline Dehydrogenase, domain 2"/>
    <property type="match status" value="1"/>
</dbReference>
<comment type="caution">
    <text evidence="13">Lacks conserved residue(s) required for the propagation of feature annotation.</text>
</comment>
<dbReference type="InterPro" id="IPR013328">
    <property type="entry name" value="6PGD_dom2"/>
</dbReference>
<feature type="binding site" evidence="13">
    <location>
        <position position="245"/>
    </location>
    <ligand>
        <name>sn-glycerol 3-phosphate</name>
        <dbReference type="ChEBI" id="CHEBI:57597"/>
    </ligand>
</feature>
<reference evidence="20" key="1">
    <citation type="submission" date="2006-05" db="EMBL/GenBank/DDBJ databases">
        <title>Annotation of the draft genome assembly of Desulfuromonas acetoxidans DSM 684.</title>
        <authorList>
            <consortium name="US DOE Joint Genome Institute (JGI-ORNL)"/>
            <person name="Larimer F."/>
            <person name="Land M."/>
            <person name="Hauser L."/>
        </authorList>
    </citation>
    <scope>NUCLEOTIDE SEQUENCE [LARGE SCALE GENOMIC DNA]</scope>
    <source>
        <strain evidence="20">DSM 684</strain>
    </source>
</reference>
<sequence length="334" mass="36202">MVKQISVIGAGSWGTSLANLLAKKGHQVTLWAYEADLVARMQQTHINDLYLPEIKLSNNLSFTNEIGLAAEKEVVLFVPPSQAMRVVLSSCVDHLSSEALIISASKGIENKTLCPMSDIFDELLPDGLKNRTAYLSGPTFAKEVALEQPSAVVAAAHDQSIAQLAQIVFNTDYFRVYTNDDVIGVELGGAIKNVIALAAGVCDGLNYGYNTRAALITRGLAEMKRLGLAMGAKAETFAGLAGMGDLVLTCTGDLSRNRTVGVELGKGRKLNEILSEMTMIAEGVKTTLSTFELAKKIKVEVPIVEQMYAILYEEKDPRQAVVELMQRELKSEYV</sequence>
<dbReference type="InterPro" id="IPR008927">
    <property type="entry name" value="6-PGluconate_DH-like_C_sf"/>
</dbReference>
<dbReference type="GO" id="GO:0046167">
    <property type="term" value="P:glycerol-3-phosphate biosynthetic process"/>
    <property type="evidence" value="ECO:0007669"/>
    <property type="project" value="UniProtKB-UniRule"/>
</dbReference>
<dbReference type="FunFam" id="1.10.1040.10:FF:000001">
    <property type="entry name" value="Glycerol-3-phosphate dehydrogenase [NAD(P)+]"/>
    <property type="match status" value="1"/>
</dbReference>
<feature type="binding site" evidence="13">
    <location>
        <position position="137"/>
    </location>
    <ligand>
        <name>sn-glycerol 3-phosphate</name>
        <dbReference type="ChEBI" id="CHEBI:57597"/>
    </ligand>
</feature>
<protein>
    <recommendedName>
        <fullName evidence="11 13">Glycerol-3-phosphate dehydrogenase [NAD(P)+]</fullName>
        <ecNumber evidence="10 13">1.1.1.94</ecNumber>
    </recommendedName>
    <alternativeName>
        <fullName evidence="13">NAD(P)(+)-dependent glycerol-3-phosphate dehydrogenase</fullName>
    </alternativeName>
    <alternativeName>
        <fullName evidence="12 13">NAD(P)H-dependent dihydroxyacetone-phosphate reductase</fullName>
    </alternativeName>
</protein>
<dbReference type="OrthoDB" id="9812273at2"/>
<keyword evidence="7 13" id="KW-0594">Phospholipid biosynthesis</keyword>
<feature type="binding site" evidence="13">
    <location>
        <position position="282"/>
    </location>
    <ligand>
        <name>NADPH</name>
        <dbReference type="ChEBI" id="CHEBI:57783"/>
    </ligand>
</feature>
<dbReference type="GO" id="GO:0046168">
    <property type="term" value="P:glycerol-3-phosphate catabolic process"/>
    <property type="evidence" value="ECO:0007669"/>
    <property type="project" value="InterPro"/>
</dbReference>
<dbReference type="GO" id="GO:0141153">
    <property type="term" value="F:glycerol-3-phosphate dehydrogenase (NADP+) activity"/>
    <property type="evidence" value="ECO:0007669"/>
    <property type="project" value="RHEA"/>
</dbReference>
<evidence type="ECO:0000259" key="19">
    <source>
        <dbReference type="Pfam" id="PF07479"/>
    </source>
</evidence>
<comment type="catalytic activity">
    <reaction evidence="9">
        <text>sn-glycerol 3-phosphate + NADP(+) = dihydroxyacetone phosphate + NADPH + H(+)</text>
        <dbReference type="Rhea" id="RHEA:11096"/>
        <dbReference type="ChEBI" id="CHEBI:15378"/>
        <dbReference type="ChEBI" id="CHEBI:57597"/>
        <dbReference type="ChEBI" id="CHEBI:57642"/>
        <dbReference type="ChEBI" id="CHEBI:57783"/>
        <dbReference type="ChEBI" id="CHEBI:58349"/>
        <dbReference type="EC" id="1.1.1.94"/>
    </reaction>
    <physiologicalReaction direction="right-to-left" evidence="9">
        <dbReference type="Rhea" id="RHEA:11098"/>
    </physiologicalReaction>
</comment>
<dbReference type="GO" id="GO:0051287">
    <property type="term" value="F:NAD binding"/>
    <property type="evidence" value="ECO:0007669"/>
    <property type="project" value="InterPro"/>
</dbReference>
<comment type="catalytic activity">
    <reaction evidence="13">
        <text>sn-glycerol 3-phosphate + NAD(+) = dihydroxyacetone phosphate + NADH + H(+)</text>
        <dbReference type="Rhea" id="RHEA:11092"/>
        <dbReference type="ChEBI" id="CHEBI:15378"/>
        <dbReference type="ChEBI" id="CHEBI:57540"/>
        <dbReference type="ChEBI" id="CHEBI:57597"/>
        <dbReference type="ChEBI" id="CHEBI:57642"/>
        <dbReference type="ChEBI" id="CHEBI:57945"/>
        <dbReference type="EC" id="1.1.1.94"/>
    </reaction>
</comment>
<name>Q1JZE8_DESA6</name>
<feature type="binding site" evidence="13">
    <location>
        <position position="255"/>
    </location>
    <ligand>
        <name>sn-glycerol 3-phosphate</name>
        <dbReference type="ChEBI" id="CHEBI:57597"/>
    </ligand>
</feature>
<dbReference type="GO" id="GO:0005975">
    <property type="term" value="P:carbohydrate metabolic process"/>
    <property type="evidence" value="ECO:0007669"/>
    <property type="project" value="InterPro"/>
</dbReference>
<dbReference type="UniPathway" id="UPA00940"/>
<feature type="domain" description="Glycerol-3-phosphate dehydrogenase NAD-dependent N-terminal" evidence="18">
    <location>
        <begin position="4"/>
        <end position="161"/>
    </location>
</feature>
<comment type="function">
    <text evidence="13">Catalyzes the reduction of the glycolytic intermediate dihydroxyacetone phosphate (DHAP) to sn-glycerol 3-phosphate (G3P), the key precursor for phospholipid synthesis.</text>
</comment>
<feature type="binding site" evidence="16">
    <location>
        <begin position="9"/>
        <end position="14"/>
    </location>
    <ligand>
        <name>NAD(+)</name>
        <dbReference type="ChEBI" id="CHEBI:57540"/>
    </ligand>
</feature>
<dbReference type="PRINTS" id="PR00077">
    <property type="entry name" value="GPDHDRGNASE"/>
</dbReference>
<dbReference type="GO" id="GO:0006650">
    <property type="term" value="P:glycerophospholipid metabolic process"/>
    <property type="evidence" value="ECO:0007669"/>
    <property type="project" value="UniProtKB-UniRule"/>
</dbReference>
<feature type="binding site" evidence="13">
    <location>
        <position position="13"/>
    </location>
    <ligand>
        <name>NADPH</name>
        <dbReference type="ChEBI" id="CHEBI:57783"/>
    </ligand>
</feature>
<dbReference type="NCBIfam" id="NF000940">
    <property type="entry name" value="PRK00094.1-2"/>
    <property type="match status" value="1"/>
</dbReference>
<feature type="binding site" evidence="16">
    <location>
        <position position="141"/>
    </location>
    <ligand>
        <name>NAD(+)</name>
        <dbReference type="ChEBI" id="CHEBI:57540"/>
    </ligand>
</feature>
<keyword evidence="21" id="KW-1185">Reference proteome</keyword>
<evidence type="ECO:0000256" key="6">
    <source>
        <dbReference type="ARBA" id="ARBA00023098"/>
    </source>
</evidence>
<evidence type="ECO:0000256" key="3">
    <source>
        <dbReference type="ARBA" id="ARBA00022857"/>
    </source>
</evidence>
<feature type="binding site" evidence="15">
    <location>
        <begin position="256"/>
        <end position="257"/>
    </location>
    <ligand>
        <name>substrate</name>
    </ligand>
</feature>
<dbReference type="Proteomes" id="UP000005695">
    <property type="component" value="Unassembled WGS sequence"/>
</dbReference>
<evidence type="ECO:0000256" key="7">
    <source>
        <dbReference type="ARBA" id="ARBA00023209"/>
    </source>
</evidence>
<keyword evidence="2 13" id="KW-0444">Lipid biosynthesis</keyword>
<evidence type="ECO:0000256" key="1">
    <source>
        <dbReference type="ARBA" id="ARBA00011009"/>
    </source>
</evidence>
<evidence type="ECO:0000256" key="15">
    <source>
        <dbReference type="PIRSR" id="PIRSR000114-2"/>
    </source>
</evidence>
<proteinExistence type="inferred from homology"/>
<evidence type="ECO:0000256" key="12">
    <source>
        <dbReference type="ARBA" id="ARBA00080511"/>
    </source>
</evidence>
<organism evidence="20 21">
    <name type="scientific">Desulfuromonas acetoxidans (strain DSM 684 / 11070)</name>
    <dbReference type="NCBI Taxonomy" id="281689"/>
    <lineage>
        <taxon>Bacteria</taxon>
        <taxon>Pseudomonadati</taxon>
        <taxon>Thermodesulfobacteriota</taxon>
        <taxon>Desulfuromonadia</taxon>
        <taxon>Desulfuromonadales</taxon>
        <taxon>Desulfuromonadaceae</taxon>
        <taxon>Desulfuromonas</taxon>
    </lineage>
</organism>
<feature type="active site" description="Proton acceptor" evidence="13 14">
    <location>
        <position position="192"/>
    </location>
</feature>
<feature type="binding site" evidence="13">
    <location>
        <position position="256"/>
    </location>
    <ligand>
        <name>NADPH</name>
        <dbReference type="ChEBI" id="CHEBI:57783"/>
    </ligand>
</feature>
<feature type="binding site" evidence="15">
    <location>
        <position position="106"/>
    </location>
    <ligand>
        <name>substrate</name>
    </ligand>
</feature>
<dbReference type="SUPFAM" id="SSF48179">
    <property type="entry name" value="6-phosphogluconate dehydrogenase C-terminal domain-like"/>
    <property type="match status" value="1"/>
</dbReference>
<evidence type="ECO:0000256" key="5">
    <source>
        <dbReference type="ARBA" id="ARBA00023027"/>
    </source>
</evidence>
<comment type="subcellular location">
    <subcellularLocation>
        <location evidence="13">Cytoplasm</location>
    </subcellularLocation>
</comment>
<feature type="binding site" evidence="13">
    <location>
        <position position="280"/>
    </location>
    <ligand>
        <name>NADPH</name>
        <dbReference type="ChEBI" id="CHEBI:57783"/>
    </ligand>
</feature>
<evidence type="ECO:0000256" key="2">
    <source>
        <dbReference type="ARBA" id="ARBA00022516"/>
    </source>
</evidence>
<dbReference type="HAMAP" id="MF_00394">
    <property type="entry name" value="NAD_Glyc3P_dehydrog"/>
    <property type="match status" value="1"/>
</dbReference>
<keyword evidence="8 13" id="KW-1208">Phospholipid metabolism</keyword>
<dbReference type="InterPro" id="IPR006109">
    <property type="entry name" value="G3P_DH_NAD-dep_C"/>
</dbReference>
<dbReference type="PANTHER" id="PTHR11728:SF1">
    <property type="entry name" value="GLYCEROL-3-PHOSPHATE DEHYDROGENASE [NAD(+)] 2, CHLOROPLASTIC"/>
    <property type="match status" value="1"/>
</dbReference>
<feature type="binding site" evidence="13">
    <location>
        <position position="106"/>
    </location>
    <ligand>
        <name>sn-glycerol 3-phosphate</name>
        <dbReference type="ChEBI" id="CHEBI:57597"/>
    </ligand>
</feature>
<evidence type="ECO:0000256" key="10">
    <source>
        <dbReference type="ARBA" id="ARBA00066687"/>
    </source>
</evidence>
<dbReference type="InterPro" id="IPR036291">
    <property type="entry name" value="NAD(P)-bd_dom_sf"/>
</dbReference>
<feature type="binding site" evidence="13">
    <location>
        <position position="141"/>
    </location>
    <ligand>
        <name>NADPH</name>
        <dbReference type="ChEBI" id="CHEBI:57783"/>
    </ligand>
</feature>
<dbReference type="InterPro" id="IPR006168">
    <property type="entry name" value="G3P_DH_NAD-dep"/>
</dbReference>
<dbReference type="GO" id="GO:0008654">
    <property type="term" value="P:phospholipid biosynthetic process"/>
    <property type="evidence" value="ECO:0007669"/>
    <property type="project" value="UniProtKB-KW"/>
</dbReference>
<keyword evidence="6 13" id="KW-0443">Lipid metabolism</keyword>
<keyword evidence="4 13" id="KW-0560">Oxidoreductase</keyword>
<dbReference type="EC" id="1.1.1.94" evidence="10 13"/>
<feature type="domain" description="Glycerol-3-phosphate dehydrogenase NAD-dependent C-terminal" evidence="19">
    <location>
        <begin position="181"/>
        <end position="321"/>
    </location>
</feature>
<dbReference type="GO" id="GO:0141152">
    <property type="term" value="F:glycerol-3-phosphate dehydrogenase (NAD+) activity"/>
    <property type="evidence" value="ECO:0007669"/>
    <property type="project" value="RHEA"/>
</dbReference>
<feature type="binding site" evidence="13">
    <location>
        <position position="12"/>
    </location>
    <ligand>
        <name>NADPH</name>
        <dbReference type="ChEBI" id="CHEBI:57783"/>
    </ligand>
</feature>
<dbReference type="NCBIfam" id="NF000942">
    <property type="entry name" value="PRK00094.1-4"/>
    <property type="match status" value="1"/>
</dbReference>
<feature type="binding site" evidence="13">
    <location>
        <position position="256"/>
    </location>
    <ligand>
        <name>sn-glycerol 3-phosphate</name>
        <dbReference type="ChEBI" id="CHEBI:57597"/>
    </ligand>
</feature>
<dbReference type="RefSeq" id="WP_006000564.1">
    <property type="nucleotide sequence ID" value="NZ_AAEW02000009.1"/>
</dbReference>
<evidence type="ECO:0000259" key="18">
    <source>
        <dbReference type="Pfam" id="PF01210"/>
    </source>
</evidence>
<dbReference type="AlphaFoldDB" id="Q1JZE8"/>
<dbReference type="SUPFAM" id="SSF51735">
    <property type="entry name" value="NAD(P)-binding Rossmann-fold domains"/>
    <property type="match status" value="1"/>
</dbReference>
<feature type="binding site" evidence="13">
    <location>
        <position position="257"/>
    </location>
    <ligand>
        <name>sn-glycerol 3-phosphate</name>
        <dbReference type="ChEBI" id="CHEBI:57597"/>
    </ligand>
</feature>
<dbReference type="Pfam" id="PF01210">
    <property type="entry name" value="NAD_Gly3P_dh_N"/>
    <property type="match status" value="1"/>
</dbReference>
<dbReference type="PANTHER" id="PTHR11728">
    <property type="entry name" value="GLYCEROL-3-PHOSPHATE DEHYDROGENASE"/>
    <property type="match status" value="1"/>
</dbReference>
<dbReference type="FunFam" id="3.40.50.720:FF:000019">
    <property type="entry name" value="Glycerol-3-phosphate dehydrogenase [NAD(P)+]"/>
    <property type="match status" value="1"/>
</dbReference>
<keyword evidence="3 13" id="KW-0521">NADP</keyword>
<evidence type="ECO:0000256" key="4">
    <source>
        <dbReference type="ARBA" id="ARBA00023002"/>
    </source>
</evidence>
<dbReference type="EMBL" id="AAEW02000009">
    <property type="protein sequence ID" value="EAT15619.1"/>
    <property type="molecule type" value="Genomic_DNA"/>
</dbReference>
<dbReference type="GO" id="GO:0005829">
    <property type="term" value="C:cytosol"/>
    <property type="evidence" value="ECO:0007669"/>
    <property type="project" value="TreeGrafter"/>
</dbReference>
<reference evidence="20" key="2">
    <citation type="submission" date="2006-05" db="EMBL/GenBank/DDBJ databases">
        <title>Sequencing of the draft genome and assembly of Desulfuromonas acetoxidans DSM 684.</title>
        <authorList>
            <consortium name="US DOE Joint Genome Institute (JGI-PGF)"/>
            <person name="Copeland A."/>
            <person name="Lucas S."/>
            <person name="Lapidus A."/>
            <person name="Barry K."/>
            <person name="Detter J.C."/>
            <person name="Glavina del Rio T."/>
            <person name="Hammon N."/>
            <person name="Israni S."/>
            <person name="Dalin E."/>
            <person name="Tice H."/>
            <person name="Bruce D."/>
            <person name="Pitluck S."/>
            <person name="Richardson P."/>
        </authorList>
    </citation>
    <scope>NUCLEOTIDE SEQUENCE [LARGE SCALE GENOMIC DNA]</scope>
    <source>
        <strain evidence="20">DSM 684</strain>
    </source>
</reference>
<accession>Q1JZE8</accession>
<evidence type="ECO:0000256" key="8">
    <source>
        <dbReference type="ARBA" id="ARBA00023264"/>
    </source>
</evidence>
<keyword evidence="5 13" id="KW-0520">NAD</keyword>
<keyword evidence="13" id="KW-0963">Cytoplasm</keyword>
<evidence type="ECO:0000256" key="11">
    <source>
        <dbReference type="ARBA" id="ARBA00069372"/>
    </source>
</evidence>
<evidence type="ECO:0000313" key="21">
    <source>
        <dbReference type="Proteomes" id="UP000005695"/>
    </source>
</evidence>
<feature type="binding site" evidence="16">
    <location>
        <position position="256"/>
    </location>
    <ligand>
        <name>NAD(+)</name>
        <dbReference type="ChEBI" id="CHEBI:57540"/>
    </ligand>
</feature>
<keyword evidence="13" id="KW-0547">Nucleotide-binding</keyword>
<dbReference type="PROSITE" id="PS00957">
    <property type="entry name" value="NAD_G3PDH"/>
    <property type="match status" value="1"/>
</dbReference>
<feature type="binding site" evidence="13">
    <location>
        <position position="139"/>
    </location>
    <ligand>
        <name>sn-glycerol 3-phosphate</name>
        <dbReference type="ChEBI" id="CHEBI:57597"/>
    </ligand>
</feature>
<evidence type="ECO:0000256" key="17">
    <source>
        <dbReference type="RuleBase" id="RU000437"/>
    </source>
</evidence>
<evidence type="ECO:0000256" key="14">
    <source>
        <dbReference type="PIRSR" id="PIRSR000114-1"/>
    </source>
</evidence>
<evidence type="ECO:0000256" key="13">
    <source>
        <dbReference type="HAMAP-Rule" id="MF_00394"/>
    </source>
</evidence>
<comment type="similarity">
    <text evidence="1 13 17">Belongs to the NAD-dependent glycerol-3-phosphate dehydrogenase family.</text>
</comment>
<comment type="pathway">
    <text evidence="13">Membrane lipid metabolism; glycerophospholipid metabolism.</text>
</comment>
<evidence type="ECO:0000256" key="16">
    <source>
        <dbReference type="PIRSR" id="PIRSR000114-3"/>
    </source>
</evidence>
<feature type="binding site" evidence="13">
    <location>
        <position position="192"/>
    </location>
    <ligand>
        <name>sn-glycerol 3-phosphate</name>
        <dbReference type="ChEBI" id="CHEBI:57597"/>
    </ligand>
</feature>
<dbReference type="PIRSF" id="PIRSF000114">
    <property type="entry name" value="Glycerol-3-P_dh"/>
    <property type="match status" value="1"/>
</dbReference>